<evidence type="ECO:0000313" key="4">
    <source>
        <dbReference type="EMBL" id="KFJ05439.1"/>
    </source>
</evidence>
<reference evidence="4 5" key="1">
    <citation type="submission" date="2014-03" db="EMBL/GenBank/DDBJ databases">
        <title>Genomics of Bifidobacteria.</title>
        <authorList>
            <person name="Ventura M."/>
            <person name="Milani C."/>
            <person name="Lugli G.A."/>
        </authorList>
    </citation>
    <scope>NUCLEOTIDE SEQUENCE [LARGE SCALE GENOMIC DNA]</scope>
    <source>
        <strain evidence="4 5">JCM 13495</strain>
    </source>
</reference>
<evidence type="ECO:0000259" key="3">
    <source>
        <dbReference type="PROSITE" id="PS50006"/>
    </source>
</evidence>
<dbReference type="Pfam" id="PF00498">
    <property type="entry name" value="FHA"/>
    <property type="match status" value="1"/>
</dbReference>
<dbReference type="Proteomes" id="UP000029080">
    <property type="component" value="Unassembled WGS sequence"/>
</dbReference>
<accession>A0A087ECD8</accession>
<dbReference type="PROSITE" id="PS50006">
    <property type="entry name" value="FHA_DOMAIN"/>
    <property type="match status" value="1"/>
</dbReference>
<proteinExistence type="predicted"/>
<organism evidence="4 5">
    <name type="scientific">Bifidobacterium tsurumiense</name>
    <dbReference type="NCBI Taxonomy" id="356829"/>
    <lineage>
        <taxon>Bacteria</taxon>
        <taxon>Bacillati</taxon>
        <taxon>Actinomycetota</taxon>
        <taxon>Actinomycetes</taxon>
        <taxon>Bifidobacteriales</taxon>
        <taxon>Bifidobacteriaceae</taxon>
        <taxon>Bifidobacterium</taxon>
    </lineage>
</organism>
<evidence type="ECO:0000256" key="1">
    <source>
        <dbReference type="ARBA" id="ARBA00022553"/>
    </source>
</evidence>
<dbReference type="SUPFAM" id="SSF49879">
    <property type="entry name" value="SMAD/FHA domain"/>
    <property type="match status" value="1"/>
</dbReference>
<feature type="compositionally biased region" description="Acidic residues" evidence="2">
    <location>
        <begin position="324"/>
        <end position="343"/>
    </location>
</feature>
<dbReference type="Pfam" id="PF25591">
    <property type="entry name" value="LRV_2"/>
    <property type="match status" value="1"/>
</dbReference>
<evidence type="ECO:0000256" key="2">
    <source>
        <dbReference type="SAM" id="MobiDB-lite"/>
    </source>
</evidence>
<keyword evidence="5" id="KW-1185">Reference proteome</keyword>
<feature type="domain" description="FHA" evidence="3">
    <location>
        <begin position="28"/>
        <end position="82"/>
    </location>
</feature>
<dbReference type="AlphaFoldDB" id="A0A087ECD8"/>
<dbReference type="STRING" id="356829.BITS_0106"/>
<keyword evidence="1" id="KW-0597">Phosphoprotein</keyword>
<dbReference type="InterPro" id="IPR057893">
    <property type="entry name" value="LRV_2"/>
</dbReference>
<dbReference type="InterPro" id="IPR008984">
    <property type="entry name" value="SMAD_FHA_dom_sf"/>
</dbReference>
<sequence length="503" mass="54160">MTEQQAAQQWIITVNGISHTGIKPGQSVEIGRKPIRPLADDGFTRIEIEDSTRSMSKRHALFTVSETGTASVRDMNSTNGSYAVMHNGELMRLKANEDVPLPSSPFRLQFGDVPVDFIRIETNDIDEDDAEVPDLFTYASDENKPEPDAADMSVDDILDLRAGEPTSMFRAKTVSERISELQAASMQTFQPLAQSQSETSQDSSQDLANALAGANGDEEAAHPVETLSLNITQPGLQEDPQPRDLFADAQTVGQNAGFEAETEESASELPAVETTMPIRIDAQTDSPVQERDSVESDEANSQAAAPVEEVRSVVDTFGLSEGEPAQDADTAQDTEGADADELAVDVAAENTDESDEQSDHDGSAQTAAVFTPIDDSVADGSVSEGAGEDHDRYRQASTQSAATAFTPVFEPGSVFDRVSKGEISAREPSVEVDGLTSDDAKRTGDFRVQFEMARHPQLLPFLAMNPSLYDDLYAWLAAQGNSDIDEALAHNAGYAEYLKAVGK</sequence>
<dbReference type="InterPro" id="IPR000253">
    <property type="entry name" value="FHA_dom"/>
</dbReference>
<dbReference type="eggNOG" id="COG1716">
    <property type="taxonomic scope" value="Bacteria"/>
</dbReference>
<gene>
    <name evidence="4" type="ORF">BITS_0106</name>
</gene>
<name>A0A087ECD8_9BIFI</name>
<comment type="caution">
    <text evidence="4">The sequence shown here is derived from an EMBL/GenBank/DDBJ whole genome shotgun (WGS) entry which is preliminary data.</text>
</comment>
<protein>
    <submittedName>
        <fullName evidence="4">FHA domain protein</fullName>
    </submittedName>
</protein>
<dbReference type="Gene3D" id="2.60.200.20">
    <property type="match status" value="1"/>
</dbReference>
<dbReference type="EMBL" id="JGZU01000015">
    <property type="protein sequence ID" value="KFJ05439.1"/>
    <property type="molecule type" value="Genomic_DNA"/>
</dbReference>
<feature type="region of interest" description="Disordered" evidence="2">
    <location>
        <begin position="256"/>
        <end position="392"/>
    </location>
</feature>
<evidence type="ECO:0000313" key="5">
    <source>
        <dbReference type="Proteomes" id="UP000029080"/>
    </source>
</evidence>